<proteinExistence type="predicted"/>
<dbReference type="AlphaFoldDB" id="A0A396AB85"/>
<dbReference type="SUPFAM" id="SSF53850">
    <property type="entry name" value="Periplasmic binding protein-like II"/>
    <property type="match status" value="2"/>
</dbReference>
<dbReference type="Proteomes" id="UP000266391">
    <property type="component" value="Unassembled WGS sequence"/>
</dbReference>
<dbReference type="GO" id="GO:0052621">
    <property type="term" value="F:diguanylate cyclase activity"/>
    <property type="evidence" value="ECO:0007669"/>
    <property type="project" value="TreeGrafter"/>
</dbReference>
<dbReference type="PROSITE" id="PS50887">
    <property type="entry name" value="GGDEF"/>
    <property type="match status" value="1"/>
</dbReference>
<dbReference type="Pfam" id="PF00497">
    <property type="entry name" value="SBP_bac_3"/>
    <property type="match status" value="2"/>
</dbReference>
<accession>A0A396AB85</accession>
<evidence type="ECO:0000259" key="2">
    <source>
        <dbReference type="PROSITE" id="PS50887"/>
    </source>
</evidence>
<keyword evidence="1" id="KW-0812">Transmembrane</keyword>
<dbReference type="InterPro" id="IPR029787">
    <property type="entry name" value="Nucleotide_cyclase"/>
</dbReference>
<dbReference type="InterPro" id="IPR001638">
    <property type="entry name" value="Solute-binding_3/MltF_N"/>
</dbReference>
<dbReference type="CDD" id="cd01949">
    <property type="entry name" value="GGDEF"/>
    <property type="match status" value="1"/>
</dbReference>
<dbReference type="Pfam" id="PF00990">
    <property type="entry name" value="GGDEF"/>
    <property type="match status" value="1"/>
</dbReference>
<evidence type="ECO:0000313" key="4">
    <source>
        <dbReference type="Proteomes" id="UP000266391"/>
    </source>
</evidence>
<dbReference type="PANTHER" id="PTHR45138:SF9">
    <property type="entry name" value="DIGUANYLATE CYCLASE DGCM-RELATED"/>
    <property type="match status" value="1"/>
</dbReference>
<gene>
    <name evidence="3" type="ORF">DW813_12365</name>
</gene>
<reference evidence="3 4" key="1">
    <citation type="submission" date="2018-08" db="EMBL/GenBank/DDBJ databases">
        <title>A genome reference for cultivated species of the human gut microbiota.</title>
        <authorList>
            <person name="Zou Y."/>
            <person name="Xue W."/>
            <person name="Luo G."/>
        </authorList>
    </citation>
    <scope>NUCLEOTIDE SEQUENCE [LARGE SCALE GENOMIC DNA]</scope>
    <source>
        <strain evidence="3 4">AM32-8LB</strain>
    </source>
</reference>
<dbReference type="InterPro" id="IPR050469">
    <property type="entry name" value="Diguanylate_Cyclase"/>
</dbReference>
<feature type="domain" description="GGDEF" evidence="2">
    <location>
        <begin position="573"/>
        <end position="704"/>
    </location>
</feature>
<dbReference type="PANTHER" id="PTHR45138">
    <property type="entry name" value="REGULATORY COMPONENTS OF SENSORY TRANSDUCTION SYSTEM"/>
    <property type="match status" value="1"/>
</dbReference>
<sequence length="704" mass="79517">MEHAMKKYICLFLSTLMFLTVFSPVNCYARDGKKVIRVGFYTLANYQECDENGNYSGYFVDYLREISQYTGWEYEFIQMNYSACLKSLNDRNIDLVCGVDYSSFRTSTLDFSAQPAVTTHYELYALKDNDTYYYNDYADFDGMSIGVLASCNHLDALDDYAAAHHFSFEKQYFGNTAQLEKALEDNTVDAIYATNVSHPSEKKILASLPSFPLYFVTFKGNPIMEYLNYAQTVILNVNPNFEHDLYNTYQRDIRNYRCEFTRDELDYLATAPEITVTCDPSNAPIEGYNENTQTASGIAADVLDLVSQYTGLHFRYIKSDSFSDALSKLRSHEINMLTALAHDYSWAEQNHALLTTPYLNSSIVVVRNSKPQSHERDIVALPNSFNLTNSILDNPEYDTEDVVYYDTIEECFQAVLSGSADCTYADNYSANYLLSQVKYRNLSSTTLTAMTEAASFGLSDQCDPRLLSIINKGLACISSEQLDSIVLQNCSYREDPSLFTLVYAYPRISIPIILAVSMALLSLLLGILLVHSRKTKEIRVMSETDALTGLYNRRAAEDHISRQMQEDGKNPDCVRPLISIDLDKFKQVNDTYGHLEGDALLIAVADTLRTSVRSYDIVGRIGGDEFVVYLSNVTDRQNAMAVAEKLCQVIRGLSTMKKEWSNISASIGISFADHPDIKMEELYISADKAMYSAKGNGRDQYQTL</sequence>
<comment type="caution">
    <text evidence="3">The sequence shown here is derived from an EMBL/GenBank/DDBJ whole genome shotgun (WGS) entry which is preliminary data.</text>
</comment>
<dbReference type="SMART" id="SM00062">
    <property type="entry name" value="PBPb"/>
    <property type="match status" value="2"/>
</dbReference>
<dbReference type="NCBIfam" id="TIGR00254">
    <property type="entry name" value="GGDEF"/>
    <property type="match status" value="1"/>
</dbReference>
<organism evidence="3 4">
    <name type="scientific">Roseburia inulinivorans</name>
    <dbReference type="NCBI Taxonomy" id="360807"/>
    <lineage>
        <taxon>Bacteria</taxon>
        <taxon>Bacillati</taxon>
        <taxon>Bacillota</taxon>
        <taxon>Clostridia</taxon>
        <taxon>Lachnospirales</taxon>
        <taxon>Lachnospiraceae</taxon>
        <taxon>Roseburia</taxon>
    </lineage>
</organism>
<name>A0A396AB85_9FIRM</name>
<evidence type="ECO:0000256" key="1">
    <source>
        <dbReference type="SAM" id="Phobius"/>
    </source>
</evidence>
<dbReference type="EMBL" id="QSIQ01000021">
    <property type="protein sequence ID" value="RHD01700.1"/>
    <property type="molecule type" value="Genomic_DNA"/>
</dbReference>
<dbReference type="FunFam" id="3.30.70.270:FF:000001">
    <property type="entry name" value="Diguanylate cyclase domain protein"/>
    <property type="match status" value="1"/>
</dbReference>
<dbReference type="SUPFAM" id="SSF55073">
    <property type="entry name" value="Nucleotide cyclase"/>
    <property type="match status" value="1"/>
</dbReference>
<dbReference type="InterPro" id="IPR000160">
    <property type="entry name" value="GGDEF_dom"/>
</dbReference>
<keyword evidence="1" id="KW-1133">Transmembrane helix</keyword>
<dbReference type="SMART" id="SM00267">
    <property type="entry name" value="GGDEF"/>
    <property type="match status" value="1"/>
</dbReference>
<feature type="transmembrane region" description="Helical" evidence="1">
    <location>
        <begin position="508"/>
        <end position="530"/>
    </location>
</feature>
<dbReference type="Gene3D" id="3.40.190.10">
    <property type="entry name" value="Periplasmic binding protein-like II"/>
    <property type="match status" value="4"/>
</dbReference>
<keyword evidence="1" id="KW-0472">Membrane</keyword>
<evidence type="ECO:0000313" key="3">
    <source>
        <dbReference type="EMBL" id="RHD01700.1"/>
    </source>
</evidence>
<protein>
    <submittedName>
        <fullName evidence="3">Diguanylate cyclase</fullName>
    </submittedName>
</protein>
<dbReference type="Gene3D" id="3.30.70.270">
    <property type="match status" value="1"/>
</dbReference>
<dbReference type="CDD" id="cd01007">
    <property type="entry name" value="PBP2_BvgS_HisK_like"/>
    <property type="match status" value="1"/>
</dbReference>
<dbReference type="InterPro" id="IPR043128">
    <property type="entry name" value="Rev_trsase/Diguanyl_cyclase"/>
</dbReference>